<sequence>GGGAGGSIRDAGGAFGKLEVAREEAYFKNLYRTLRKEMEREIEMHENRAREHKEAADRLKRRVDDLEKEEHQLGNQ</sequence>
<evidence type="ECO:0000256" key="2">
    <source>
        <dbReference type="ARBA" id="ARBA00010901"/>
    </source>
</evidence>
<evidence type="ECO:0000256" key="1">
    <source>
        <dbReference type="ARBA" id="ARBA00004173"/>
    </source>
</evidence>
<evidence type="ECO:0000313" key="8">
    <source>
        <dbReference type="Proteomes" id="UP000050640"/>
    </source>
</evidence>
<dbReference type="WBParaSite" id="EEL_0000444001-mRNA-1">
    <property type="protein sequence ID" value="EEL_0000444001-mRNA-1"/>
    <property type="gene ID" value="EEL_0000444001"/>
</dbReference>
<dbReference type="Gene3D" id="1.20.5.500">
    <property type="entry name" value="Single helix bin"/>
    <property type="match status" value="1"/>
</dbReference>
<accession>A0A0R3RRQ5</accession>
<evidence type="ECO:0000256" key="3">
    <source>
        <dbReference type="ARBA" id="ARBA00022946"/>
    </source>
</evidence>
<protein>
    <recommendedName>
        <fullName evidence="6">ATPase inhibitor, mitochondrial</fullName>
    </recommendedName>
</protein>
<dbReference type="GO" id="GO:0005739">
    <property type="term" value="C:mitochondrion"/>
    <property type="evidence" value="ECO:0007669"/>
    <property type="project" value="UniProtKB-SubCell"/>
</dbReference>
<evidence type="ECO:0000256" key="5">
    <source>
        <dbReference type="ARBA" id="ARBA00023128"/>
    </source>
</evidence>
<dbReference type="InterPro" id="IPR007648">
    <property type="entry name" value="ATPase_inhibitor_mt"/>
</dbReference>
<keyword evidence="8" id="KW-1185">Reference proteome</keyword>
<dbReference type="Pfam" id="PF04568">
    <property type="entry name" value="IATP"/>
    <property type="match status" value="1"/>
</dbReference>
<comment type="similarity">
    <text evidence="2 6">Belongs to the ATPase inhibitor family.</text>
</comment>
<comment type="subcellular location">
    <subcellularLocation>
        <location evidence="1 6">Mitochondrion</location>
    </subcellularLocation>
</comment>
<comment type="function">
    <text evidence="6">Thought to be a regulatory component of the ATP-synthesizing complex in the mitochondria.</text>
</comment>
<keyword evidence="3" id="KW-0809">Transit peptide</keyword>
<organism evidence="8 9">
    <name type="scientific">Elaeophora elaphi</name>
    <dbReference type="NCBI Taxonomy" id="1147741"/>
    <lineage>
        <taxon>Eukaryota</taxon>
        <taxon>Metazoa</taxon>
        <taxon>Ecdysozoa</taxon>
        <taxon>Nematoda</taxon>
        <taxon>Chromadorea</taxon>
        <taxon>Rhabditida</taxon>
        <taxon>Spirurina</taxon>
        <taxon>Spiruromorpha</taxon>
        <taxon>Filarioidea</taxon>
        <taxon>Onchocercidae</taxon>
        <taxon>Elaeophora</taxon>
    </lineage>
</organism>
<dbReference type="PANTHER" id="PTHR48417:SF1">
    <property type="entry name" value="ATP SYNTHASE F1 SUBUNIT EPSILON"/>
    <property type="match status" value="1"/>
</dbReference>
<evidence type="ECO:0000256" key="6">
    <source>
        <dbReference type="RuleBase" id="RU368087"/>
    </source>
</evidence>
<dbReference type="SUPFAM" id="SSF64602">
    <property type="entry name" value="F1 ATPase inhibitor, IF1, C-terminal domain"/>
    <property type="match status" value="1"/>
</dbReference>
<dbReference type="GO" id="GO:0042030">
    <property type="term" value="F:ATPase inhibitor activity"/>
    <property type="evidence" value="ECO:0007669"/>
    <property type="project" value="InterPro"/>
</dbReference>
<dbReference type="Proteomes" id="UP000050640">
    <property type="component" value="Unplaced"/>
</dbReference>
<dbReference type="PANTHER" id="PTHR48417">
    <property type="entry name" value="ATP SYNTHASE F1 SUBUNIT EPSILON"/>
    <property type="match status" value="1"/>
</dbReference>
<evidence type="ECO:0000313" key="9">
    <source>
        <dbReference type="WBParaSite" id="EEL_0000444001-mRNA-1"/>
    </source>
</evidence>
<dbReference type="STRING" id="1147741.A0A0R3RRQ5"/>
<keyword evidence="4" id="KW-0175">Coiled coil</keyword>
<keyword evidence="5 6" id="KW-0496">Mitochondrion</keyword>
<feature type="region of interest" description="Disordered" evidence="7">
    <location>
        <begin position="46"/>
        <end position="76"/>
    </location>
</feature>
<evidence type="ECO:0000256" key="4">
    <source>
        <dbReference type="ARBA" id="ARBA00023054"/>
    </source>
</evidence>
<dbReference type="AlphaFoldDB" id="A0A0R3RRQ5"/>
<name>A0A0R3RRQ5_9BILA</name>
<reference evidence="9" key="1">
    <citation type="submission" date="2017-02" db="UniProtKB">
        <authorList>
            <consortium name="WormBaseParasite"/>
        </authorList>
    </citation>
    <scope>IDENTIFICATION</scope>
</reference>
<proteinExistence type="inferred from homology"/>
<evidence type="ECO:0000256" key="7">
    <source>
        <dbReference type="SAM" id="MobiDB-lite"/>
    </source>
</evidence>